<evidence type="ECO:0000313" key="1">
    <source>
        <dbReference type="EMBL" id="HGI87860.1"/>
    </source>
</evidence>
<dbReference type="EMBL" id="DTFF01000048">
    <property type="protein sequence ID" value="HGI87860.1"/>
    <property type="molecule type" value="Genomic_DNA"/>
</dbReference>
<dbReference type="AlphaFoldDB" id="A0A7C4BCI9"/>
<dbReference type="Gene3D" id="3.40.50.300">
    <property type="entry name" value="P-loop containing nucleotide triphosphate hydrolases"/>
    <property type="match status" value="1"/>
</dbReference>
<name>A0A7C4BCI9_9CREN</name>
<proteinExistence type="predicted"/>
<accession>A0A7C4BCI9</accession>
<evidence type="ECO:0008006" key="2">
    <source>
        <dbReference type="Google" id="ProtNLM"/>
    </source>
</evidence>
<dbReference type="SUPFAM" id="SSF52540">
    <property type="entry name" value="P-loop containing nucleoside triphosphate hydrolases"/>
    <property type="match status" value="1"/>
</dbReference>
<comment type="caution">
    <text evidence="1">The sequence shown here is derived from an EMBL/GenBank/DDBJ whole genome shotgun (WGS) entry which is preliminary data.</text>
</comment>
<sequence>MENGLMVLAGADGSGKTTISRLLASYLSSYGSTCVHWFRGTHLFTSVLACLLSRFQVFYGDCNPYYGVCIPEKLRALWLYLEFLSLLPHYFTRLLLRRFCRFVVCDRGVLDFVVWLVVTLDTLKVFRSLCGRFLLRLVTRERVVYLYADIDVLARRADVSRKFIVKELVVYSVLAKYVSSCSIDTGVKSPWEVLRGVLKCLEVQR</sequence>
<dbReference type="InterPro" id="IPR027417">
    <property type="entry name" value="P-loop_NTPase"/>
</dbReference>
<reference evidence="1" key="1">
    <citation type="journal article" date="2020" name="mSystems">
        <title>Genome- and Community-Level Interaction Insights into Carbon Utilization and Element Cycling Functions of Hydrothermarchaeota in Hydrothermal Sediment.</title>
        <authorList>
            <person name="Zhou Z."/>
            <person name="Liu Y."/>
            <person name="Xu W."/>
            <person name="Pan J."/>
            <person name="Luo Z.H."/>
            <person name="Li M."/>
        </authorList>
    </citation>
    <scope>NUCLEOTIDE SEQUENCE [LARGE SCALE GENOMIC DNA]</scope>
    <source>
        <strain evidence="1">SpSt-732</strain>
    </source>
</reference>
<organism evidence="1">
    <name type="scientific">Ignisphaera aggregans</name>
    <dbReference type="NCBI Taxonomy" id="334771"/>
    <lineage>
        <taxon>Archaea</taxon>
        <taxon>Thermoproteota</taxon>
        <taxon>Thermoprotei</taxon>
        <taxon>Desulfurococcales</taxon>
        <taxon>Desulfurococcaceae</taxon>
        <taxon>Ignisphaera</taxon>
    </lineage>
</organism>
<protein>
    <recommendedName>
        <fullName evidence="2">Thymidylate kinase</fullName>
    </recommendedName>
</protein>
<gene>
    <name evidence="1" type="ORF">ENV14_05695</name>
</gene>